<proteinExistence type="predicted"/>
<evidence type="ECO:0000313" key="1">
    <source>
        <dbReference type="EMBL" id="OYW97621.1"/>
    </source>
</evidence>
<evidence type="ECO:0008006" key="3">
    <source>
        <dbReference type="Google" id="ProtNLM"/>
    </source>
</evidence>
<protein>
    <recommendedName>
        <fullName evidence="3">Amidohydrolase</fullName>
    </recommendedName>
</protein>
<sequence length="63" mass="7062">DDPEAFKATAHNYWLSNWKYLATDESQTVADISADAKGLALPKAVIDKIFYSNARRVFLSAKK</sequence>
<accession>A0A258CRC6</accession>
<name>A0A258CRC6_CAUVI</name>
<dbReference type="EMBL" id="NCDQ01000624">
    <property type="protein sequence ID" value="OYW97621.1"/>
    <property type="molecule type" value="Genomic_DNA"/>
</dbReference>
<dbReference type="AlphaFoldDB" id="A0A258CRC6"/>
<dbReference type="Proteomes" id="UP000215616">
    <property type="component" value="Unassembled WGS sequence"/>
</dbReference>
<organism evidence="1 2">
    <name type="scientific">Caulobacter vibrioides</name>
    <name type="common">Caulobacter crescentus</name>
    <dbReference type="NCBI Taxonomy" id="155892"/>
    <lineage>
        <taxon>Bacteria</taxon>
        <taxon>Pseudomonadati</taxon>
        <taxon>Pseudomonadota</taxon>
        <taxon>Alphaproteobacteria</taxon>
        <taxon>Caulobacterales</taxon>
        <taxon>Caulobacteraceae</taxon>
        <taxon>Caulobacter</taxon>
    </lineage>
</organism>
<reference evidence="1 2" key="1">
    <citation type="submission" date="2017-03" db="EMBL/GenBank/DDBJ databases">
        <title>Lifting the veil on microbial sulfur biogeochemistry in mining wastewaters.</title>
        <authorList>
            <person name="Kantor R.S."/>
            <person name="Colenbrander Nelson T."/>
            <person name="Marshall S."/>
            <person name="Bennett D."/>
            <person name="Apte S."/>
            <person name="Camacho D."/>
            <person name="Thomas B.C."/>
            <person name="Warren L.A."/>
            <person name="Banfield J.F."/>
        </authorList>
    </citation>
    <scope>NUCLEOTIDE SEQUENCE [LARGE SCALE GENOMIC DNA]</scope>
    <source>
        <strain evidence="1">32-67-7</strain>
    </source>
</reference>
<gene>
    <name evidence="1" type="ORF">B7Z12_21315</name>
</gene>
<feature type="non-terminal residue" evidence="1">
    <location>
        <position position="1"/>
    </location>
</feature>
<evidence type="ECO:0000313" key="2">
    <source>
        <dbReference type="Proteomes" id="UP000215616"/>
    </source>
</evidence>
<comment type="caution">
    <text evidence="1">The sequence shown here is derived from an EMBL/GenBank/DDBJ whole genome shotgun (WGS) entry which is preliminary data.</text>
</comment>